<reference evidence="2" key="1">
    <citation type="submission" date="2016-10" db="EMBL/GenBank/DDBJ databases">
        <authorList>
            <person name="Varghese N."/>
            <person name="Submissions S."/>
        </authorList>
    </citation>
    <scope>NUCLEOTIDE SEQUENCE [LARGE SCALE GENOMIC DNA]</scope>
    <source>
        <strain evidence="2">BL47</strain>
    </source>
</reference>
<evidence type="ECO:0008006" key="3">
    <source>
        <dbReference type="Google" id="ProtNLM"/>
    </source>
</evidence>
<organism evidence="1 2">
    <name type="scientific">Methylobacterium phyllostachyos</name>
    <dbReference type="NCBI Taxonomy" id="582672"/>
    <lineage>
        <taxon>Bacteria</taxon>
        <taxon>Pseudomonadati</taxon>
        <taxon>Pseudomonadota</taxon>
        <taxon>Alphaproteobacteria</taxon>
        <taxon>Hyphomicrobiales</taxon>
        <taxon>Methylobacteriaceae</taxon>
        <taxon>Methylobacterium</taxon>
    </lineage>
</organism>
<dbReference type="STRING" id="582672.SAMN05216360_1237"/>
<dbReference type="EMBL" id="FNHS01000023">
    <property type="protein sequence ID" value="SDO44461.1"/>
    <property type="molecule type" value="Genomic_DNA"/>
</dbReference>
<proteinExistence type="predicted"/>
<dbReference type="Proteomes" id="UP000198704">
    <property type="component" value="Unassembled WGS sequence"/>
</dbReference>
<dbReference type="AlphaFoldDB" id="A0A1H0JM54"/>
<gene>
    <name evidence="1" type="ORF">SAMN05216360_1237</name>
</gene>
<keyword evidence="2" id="KW-1185">Reference proteome</keyword>
<evidence type="ECO:0000313" key="1">
    <source>
        <dbReference type="EMBL" id="SDO44461.1"/>
    </source>
</evidence>
<evidence type="ECO:0000313" key="2">
    <source>
        <dbReference type="Proteomes" id="UP000198704"/>
    </source>
</evidence>
<protein>
    <recommendedName>
        <fullName evidence="3">Phage-Barnase-EndoU-ColicinE5/D-RelE like nuclease 3 domain-containing protein</fullName>
    </recommendedName>
</protein>
<name>A0A1H0JM54_9HYPH</name>
<sequence length="128" mass="14600">MSPPDASVVVGQMPEEGRAHLGARLHNVYLSRESLVKIRARHADIDYFDLTWTPEILAHGTLVAEDPPSMSIGTIYTFARTNRTFRAVVKLSGTRCDMWLTAFYRINAKPMLRYLNSPLVLRRADRRL</sequence>
<accession>A0A1H0JM54</accession>